<feature type="region of interest" description="Disordered" evidence="1">
    <location>
        <begin position="154"/>
        <end position="181"/>
    </location>
</feature>
<proteinExistence type="predicted"/>
<evidence type="ECO:0000313" key="3">
    <source>
        <dbReference type="EMBL" id="KAF8415666.1"/>
    </source>
</evidence>
<reference evidence="3" key="1">
    <citation type="submission" date="2019-10" db="EMBL/GenBank/DDBJ databases">
        <authorList>
            <consortium name="DOE Joint Genome Institute"/>
            <person name="Kuo A."/>
            <person name="Miyauchi S."/>
            <person name="Kiss E."/>
            <person name="Drula E."/>
            <person name="Kohler A."/>
            <person name="Sanchez-Garcia M."/>
            <person name="Andreopoulos B."/>
            <person name="Barry K.W."/>
            <person name="Bonito G."/>
            <person name="Buee M."/>
            <person name="Carver A."/>
            <person name="Chen C."/>
            <person name="Cichocki N."/>
            <person name="Clum A."/>
            <person name="Culley D."/>
            <person name="Crous P.W."/>
            <person name="Fauchery L."/>
            <person name="Girlanda M."/>
            <person name="Hayes R."/>
            <person name="Keri Z."/>
            <person name="LaButti K."/>
            <person name="Lipzen A."/>
            <person name="Lombard V."/>
            <person name="Magnuson J."/>
            <person name="Maillard F."/>
            <person name="Morin E."/>
            <person name="Murat C."/>
            <person name="Nolan M."/>
            <person name="Ohm R."/>
            <person name="Pangilinan J."/>
            <person name="Pereira M."/>
            <person name="Perotto S."/>
            <person name="Peter M."/>
            <person name="Riley R."/>
            <person name="Sitrit Y."/>
            <person name="Stielow B."/>
            <person name="Szollosi G."/>
            <person name="Zifcakova L."/>
            <person name="Stursova M."/>
            <person name="Spatafora J.W."/>
            <person name="Tedersoo L."/>
            <person name="Vaario L.-M."/>
            <person name="Yamada A."/>
            <person name="Yan M."/>
            <person name="Wang P."/>
            <person name="Xu J."/>
            <person name="Bruns T."/>
            <person name="Baldrian P."/>
            <person name="Vilgalys R."/>
            <person name="Henrissat B."/>
            <person name="Grigoriev I.V."/>
            <person name="Hibbett D."/>
            <person name="Nagy L.G."/>
            <person name="Martin F.M."/>
        </authorList>
    </citation>
    <scope>NUCLEOTIDE SEQUENCE</scope>
    <source>
        <strain evidence="3">BED1</strain>
    </source>
</reference>
<dbReference type="EMBL" id="WHUW01000303">
    <property type="protein sequence ID" value="KAF8415666.1"/>
    <property type="molecule type" value="Genomic_DNA"/>
</dbReference>
<reference evidence="3" key="2">
    <citation type="journal article" date="2020" name="Nat. Commun.">
        <title>Large-scale genome sequencing of mycorrhizal fungi provides insights into the early evolution of symbiotic traits.</title>
        <authorList>
            <person name="Miyauchi S."/>
            <person name="Kiss E."/>
            <person name="Kuo A."/>
            <person name="Drula E."/>
            <person name="Kohler A."/>
            <person name="Sanchez-Garcia M."/>
            <person name="Morin E."/>
            <person name="Andreopoulos B."/>
            <person name="Barry K.W."/>
            <person name="Bonito G."/>
            <person name="Buee M."/>
            <person name="Carver A."/>
            <person name="Chen C."/>
            <person name="Cichocki N."/>
            <person name="Clum A."/>
            <person name="Culley D."/>
            <person name="Crous P.W."/>
            <person name="Fauchery L."/>
            <person name="Girlanda M."/>
            <person name="Hayes R.D."/>
            <person name="Keri Z."/>
            <person name="LaButti K."/>
            <person name="Lipzen A."/>
            <person name="Lombard V."/>
            <person name="Magnuson J."/>
            <person name="Maillard F."/>
            <person name="Murat C."/>
            <person name="Nolan M."/>
            <person name="Ohm R.A."/>
            <person name="Pangilinan J."/>
            <person name="Pereira M.F."/>
            <person name="Perotto S."/>
            <person name="Peter M."/>
            <person name="Pfister S."/>
            <person name="Riley R."/>
            <person name="Sitrit Y."/>
            <person name="Stielow J.B."/>
            <person name="Szollosi G."/>
            <person name="Zifcakova L."/>
            <person name="Stursova M."/>
            <person name="Spatafora J.W."/>
            <person name="Tedersoo L."/>
            <person name="Vaario L.M."/>
            <person name="Yamada A."/>
            <person name="Yan M."/>
            <person name="Wang P."/>
            <person name="Xu J."/>
            <person name="Bruns T."/>
            <person name="Baldrian P."/>
            <person name="Vilgalys R."/>
            <person name="Dunand C."/>
            <person name="Henrissat B."/>
            <person name="Grigoriev I.V."/>
            <person name="Hibbett D."/>
            <person name="Nagy L.G."/>
            <person name="Martin F.M."/>
        </authorList>
    </citation>
    <scope>NUCLEOTIDE SEQUENCE</scope>
    <source>
        <strain evidence="3">BED1</strain>
    </source>
</reference>
<dbReference type="Pfam" id="PF00755">
    <property type="entry name" value="Carn_acyltransf"/>
    <property type="match status" value="1"/>
</dbReference>
<dbReference type="InterPro" id="IPR039551">
    <property type="entry name" value="Cho/carn_acyl_trans"/>
</dbReference>
<feature type="domain" description="Choline/carnitine acyltransferase" evidence="2">
    <location>
        <begin position="206"/>
        <end position="373"/>
    </location>
</feature>
<keyword evidence="4" id="KW-1185">Reference proteome</keyword>
<organism evidence="3 4">
    <name type="scientific">Boletus edulis BED1</name>
    <dbReference type="NCBI Taxonomy" id="1328754"/>
    <lineage>
        <taxon>Eukaryota</taxon>
        <taxon>Fungi</taxon>
        <taxon>Dikarya</taxon>
        <taxon>Basidiomycota</taxon>
        <taxon>Agaricomycotina</taxon>
        <taxon>Agaricomycetes</taxon>
        <taxon>Agaricomycetidae</taxon>
        <taxon>Boletales</taxon>
        <taxon>Boletineae</taxon>
        <taxon>Boletaceae</taxon>
        <taxon>Boletoideae</taxon>
        <taxon>Boletus</taxon>
    </lineage>
</organism>
<sequence>MLQYYRDAGQSINAGERAAAEDGEGVGSTLAFLTRGIQQLATRSMDGSMRSFGGVLAEKPTNIVALLGKVRSFARSPSLKLTGFRNTGPHSLRKTELSSSSQIIPASLPTKPVVRSRPSNWYRPLSLGNGSQGESKGWMVKKLGSVSIPTVDGSLFRRRRPPKDAVAHHDDHDADDATSSLPTNPLAAAASLMMADKNTLRCAISVVTLIGGALLVVCLDDAAPACEGADNQRNNWNPNGEDLAVLYSNFLCGTYDLQEGFQIGTCDKLQIIVGADGVAGVNCERTAVDGRTVSRHPMRSQRLLARPTNPSAPTLFHAPLFPHAESYKPSKINPGRCGRVSSISSVTSALDRCDPSPTQLIWTLTPQIIRFTEAGLSDLHNVYCLPDATASYGRQSATWSATYSDRRVQ</sequence>
<evidence type="ECO:0000259" key="2">
    <source>
        <dbReference type="Pfam" id="PF00755"/>
    </source>
</evidence>
<comment type="caution">
    <text evidence="3">The sequence shown here is derived from an EMBL/GenBank/DDBJ whole genome shotgun (WGS) entry which is preliminary data.</text>
</comment>
<feature type="compositionally biased region" description="Basic and acidic residues" evidence="1">
    <location>
        <begin position="162"/>
        <end position="172"/>
    </location>
</feature>
<dbReference type="SUPFAM" id="SSF52777">
    <property type="entry name" value="CoA-dependent acyltransferases"/>
    <property type="match status" value="1"/>
</dbReference>
<dbReference type="InterPro" id="IPR042231">
    <property type="entry name" value="Cho/carn_acyl_trans_2"/>
</dbReference>
<dbReference type="Gene3D" id="3.30.559.70">
    <property type="entry name" value="Choline/Carnitine o-acyltransferase, domain 2"/>
    <property type="match status" value="1"/>
</dbReference>
<gene>
    <name evidence="3" type="ORF">L210DRAFT_3637011</name>
</gene>
<accession>A0AAD4BAT5</accession>
<evidence type="ECO:0000313" key="4">
    <source>
        <dbReference type="Proteomes" id="UP001194468"/>
    </source>
</evidence>
<feature type="region of interest" description="Disordered" evidence="1">
    <location>
        <begin position="85"/>
        <end position="111"/>
    </location>
</feature>
<protein>
    <recommendedName>
        <fullName evidence="2">Choline/carnitine acyltransferase domain-containing protein</fullName>
    </recommendedName>
</protein>
<dbReference type="AlphaFoldDB" id="A0AAD4BAT5"/>
<evidence type="ECO:0000256" key="1">
    <source>
        <dbReference type="SAM" id="MobiDB-lite"/>
    </source>
</evidence>
<name>A0AAD4BAT5_BOLED</name>
<dbReference type="Proteomes" id="UP001194468">
    <property type="component" value="Unassembled WGS sequence"/>
</dbReference>